<dbReference type="OrthoDB" id="419189at2759"/>
<gene>
    <name evidence="1" type="ORF">llap_401</name>
</gene>
<dbReference type="Proteomes" id="UP000233556">
    <property type="component" value="Unassembled WGS sequence"/>
</dbReference>
<accession>A0A2I0UTJ6</accession>
<reference evidence="2" key="1">
    <citation type="submission" date="2017-11" db="EMBL/GenBank/DDBJ databases">
        <authorList>
            <person name="Lima N.C."/>
            <person name="Parody-Merino A.M."/>
            <person name="Battley P.F."/>
            <person name="Fidler A.E."/>
            <person name="Prosdocimi F."/>
        </authorList>
    </citation>
    <scope>NUCLEOTIDE SEQUENCE [LARGE SCALE GENOMIC DNA]</scope>
</reference>
<evidence type="ECO:0000313" key="2">
    <source>
        <dbReference type="Proteomes" id="UP000233556"/>
    </source>
</evidence>
<sequence length="131" mass="15392">MLGCINKDMSSRDTEVIVPLYLMLFRPHLEYCVQLWSPSFKKVVERLERVQRRAKKMITGLGSLAYEKRLRELGLLSLEKRRLRGHLITIFWYLKGGYKEDGDSLFTRSHIEKMSGNGYELLLGDSDWIHD</sequence>
<proteinExistence type="predicted"/>
<dbReference type="AlphaFoldDB" id="A0A2I0UTJ6"/>
<reference evidence="2" key="2">
    <citation type="submission" date="2017-12" db="EMBL/GenBank/DDBJ databases">
        <title>Genome sequence of the Bar-tailed Godwit (Limosa lapponica baueri).</title>
        <authorList>
            <person name="Lima N.C.B."/>
            <person name="Parody-Merino A.M."/>
            <person name="Battley P.F."/>
            <person name="Fidler A.E."/>
            <person name="Prosdocimi F."/>
        </authorList>
    </citation>
    <scope>NUCLEOTIDE SEQUENCE [LARGE SCALE GENOMIC DNA]</scope>
</reference>
<name>A0A2I0UTJ6_LIMLA</name>
<dbReference type="PANTHER" id="PTHR33332">
    <property type="entry name" value="REVERSE TRANSCRIPTASE DOMAIN-CONTAINING PROTEIN"/>
    <property type="match status" value="1"/>
</dbReference>
<keyword evidence="2" id="KW-1185">Reference proteome</keyword>
<dbReference type="EMBL" id="KZ505639">
    <property type="protein sequence ID" value="PKU49362.1"/>
    <property type="molecule type" value="Genomic_DNA"/>
</dbReference>
<protein>
    <submittedName>
        <fullName evidence="1">Uncharacterized protein</fullName>
    </submittedName>
</protein>
<evidence type="ECO:0000313" key="1">
    <source>
        <dbReference type="EMBL" id="PKU49362.1"/>
    </source>
</evidence>
<organism evidence="1 2">
    <name type="scientific">Limosa lapponica baueri</name>
    <dbReference type="NCBI Taxonomy" id="1758121"/>
    <lineage>
        <taxon>Eukaryota</taxon>
        <taxon>Metazoa</taxon>
        <taxon>Chordata</taxon>
        <taxon>Craniata</taxon>
        <taxon>Vertebrata</taxon>
        <taxon>Euteleostomi</taxon>
        <taxon>Archelosauria</taxon>
        <taxon>Archosauria</taxon>
        <taxon>Dinosauria</taxon>
        <taxon>Saurischia</taxon>
        <taxon>Theropoda</taxon>
        <taxon>Coelurosauria</taxon>
        <taxon>Aves</taxon>
        <taxon>Neognathae</taxon>
        <taxon>Neoaves</taxon>
        <taxon>Charadriiformes</taxon>
        <taxon>Scolopacidae</taxon>
        <taxon>Limosa</taxon>
    </lineage>
</organism>